<protein>
    <submittedName>
        <fullName evidence="1">HAD family phosphatase</fullName>
    </submittedName>
</protein>
<comment type="caution">
    <text evidence="1">The sequence shown here is derived from an EMBL/GenBank/DDBJ whole genome shotgun (WGS) entry which is preliminary data.</text>
</comment>
<evidence type="ECO:0000313" key="2">
    <source>
        <dbReference type="Proteomes" id="UP000252914"/>
    </source>
</evidence>
<dbReference type="InterPro" id="IPR023198">
    <property type="entry name" value="PGP-like_dom2"/>
</dbReference>
<keyword evidence="2" id="KW-1185">Reference proteome</keyword>
<dbReference type="Pfam" id="PF00702">
    <property type="entry name" value="Hydrolase"/>
    <property type="match status" value="1"/>
</dbReference>
<dbReference type="InterPro" id="IPR036412">
    <property type="entry name" value="HAD-like_sf"/>
</dbReference>
<accession>A0A367ENJ8</accession>
<dbReference type="Gene3D" id="3.40.50.1000">
    <property type="entry name" value="HAD superfamily/HAD-like"/>
    <property type="match status" value="1"/>
</dbReference>
<dbReference type="InterPro" id="IPR006439">
    <property type="entry name" value="HAD-SF_hydro_IA"/>
</dbReference>
<gene>
    <name evidence="1" type="ORF">DTL70_23470</name>
</gene>
<reference evidence="1 2" key="1">
    <citation type="submission" date="2018-06" db="EMBL/GenBank/DDBJ databases">
        <title>Streptomyces reniochalinae sp. nov. and Streptomyces diacarnus sp. nov. from marine sponges.</title>
        <authorList>
            <person name="Li L."/>
        </authorList>
    </citation>
    <scope>NUCLEOTIDE SEQUENCE [LARGE SCALE GENOMIC DNA]</scope>
    <source>
        <strain evidence="1 2">LHW51701</strain>
    </source>
</reference>
<dbReference type="CDD" id="cd02603">
    <property type="entry name" value="HAD_sEH-N_like"/>
    <property type="match status" value="1"/>
</dbReference>
<dbReference type="NCBIfam" id="TIGR01509">
    <property type="entry name" value="HAD-SF-IA-v3"/>
    <property type="match status" value="1"/>
</dbReference>
<organism evidence="1 2">
    <name type="scientific">Streptomyces diacarni</name>
    <dbReference type="NCBI Taxonomy" id="2800381"/>
    <lineage>
        <taxon>Bacteria</taxon>
        <taxon>Bacillati</taxon>
        <taxon>Actinomycetota</taxon>
        <taxon>Actinomycetes</taxon>
        <taxon>Kitasatosporales</taxon>
        <taxon>Streptomycetaceae</taxon>
        <taxon>Streptomyces</taxon>
    </lineage>
</organism>
<dbReference type="Proteomes" id="UP000252914">
    <property type="component" value="Unassembled WGS sequence"/>
</dbReference>
<dbReference type="SUPFAM" id="SSF56784">
    <property type="entry name" value="HAD-like"/>
    <property type="match status" value="1"/>
</dbReference>
<dbReference type="PANTHER" id="PTHR43611:SF3">
    <property type="entry name" value="FLAVIN MONONUCLEOTIDE HYDROLASE 1, CHLOROPLATIC"/>
    <property type="match status" value="1"/>
</dbReference>
<dbReference type="InterPro" id="IPR023214">
    <property type="entry name" value="HAD_sf"/>
</dbReference>
<dbReference type="AlphaFoldDB" id="A0A367ENJ8"/>
<sequence>MGAGGRAVSPAAGGRPALLMDLGGVVVEDKLPAAAAKWAVRLDICEEDFVTSVYAGNDTEVLVGRMDGPQWWSVVRDRLDLDAEAVTELRADLAADPVYDRALLDAVAALRGRAATAFISNAWPDARPHLGAVLPAAEVAVLSCEVGYAKPDPRIYTHTLDLLGAEASKALFVDDVARNVEAARALGMDVHLHTDSAGTLAALDAFASRLPQATGSQGDGTE</sequence>
<dbReference type="PANTHER" id="PTHR43611">
    <property type="entry name" value="ALPHA-D-GLUCOSE 1-PHOSPHATE PHOSPHATASE"/>
    <property type="match status" value="1"/>
</dbReference>
<proteinExistence type="predicted"/>
<dbReference type="EMBL" id="QOIN01000048">
    <property type="protein sequence ID" value="RCG19686.1"/>
    <property type="molecule type" value="Genomic_DNA"/>
</dbReference>
<dbReference type="Gene3D" id="1.10.150.240">
    <property type="entry name" value="Putative phosphatase, domain 2"/>
    <property type="match status" value="1"/>
</dbReference>
<name>A0A367ENJ8_9ACTN</name>
<evidence type="ECO:0000313" key="1">
    <source>
        <dbReference type="EMBL" id="RCG19686.1"/>
    </source>
</evidence>